<dbReference type="InterPro" id="IPR002657">
    <property type="entry name" value="BilAc:Na_symport/Acr3"/>
</dbReference>
<dbReference type="PANTHER" id="PTHR43057:SF1">
    <property type="entry name" value="ARSENICAL-RESISTANCE PROTEIN 3"/>
    <property type="match status" value="1"/>
</dbReference>
<feature type="transmembrane region" description="Helical" evidence="8">
    <location>
        <begin position="158"/>
        <end position="176"/>
    </location>
</feature>
<keyword evidence="5 8" id="KW-0812">Transmembrane</keyword>
<dbReference type="InterPro" id="IPR038770">
    <property type="entry name" value="Na+/solute_symporter_sf"/>
</dbReference>
<evidence type="ECO:0000256" key="4">
    <source>
        <dbReference type="ARBA" id="ARBA00022475"/>
    </source>
</evidence>
<dbReference type="Gene3D" id="1.20.1530.20">
    <property type="match status" value="1"/>
</dbReference>
<evidence type="ECO:0000256" key="7">
    <source>
        <dbReference type="ARBA" id="ARBA00023136"/>
    </source>
</evidence>
<keyword evidence="4" id="KW-1003">Cell membrane</keyword>
<reference evidence="9 10" key="1">
    <citation type="submission" date="2018-07" db="EMBL/GenBank/DDBJ databases">
        <title>Microbacterium endoborsara sp. nov., a novel actinobacterium isolated from Borszczowia aralocaspica.</title>
        <authorList>
            <person name="An D."/>
        </authorList>
    </citation>
    <scope>NUCLEOTIDE SEQUENCE [LARGE SCALE GENOMIC DNA]</scope>
    <source>
        <strain evidence="9 10">C1.15228</strain>
    </source>
</reference>
<evidence type="ECO:0000256" key="3">
    <source>
        <dbReference type="ARBA" id="ARBA00022448"/>
    </source>
</evidence>
<sequence length="312" mass="33578">MLRGGVRVLITLLFAVAILTGSLLGIAGLELPIDPLILVLVGAIFFTLRLGSLRSLRRAPRTILVALATNFVLIPLIALPITLALPSEALRLGVLIYCLAPCTDWFLGFTRLAGGDTVAGAALIPLQMLIQLLMYPIWMMLFAGESVAWMPETAGSTLVQWFLVPAGIGIAAQLLVPRRWRRLAIDGVDAAVPFIIAVVIVAIFAGNVQTILADPASFAWVLLAVFVFFALTFALGEGLARVFRLDHASHALVTMTTSARNAPLMLAVTTIALPDQPLVHAAIILGMLIEFPHLTALTHLLRRREVRHVLAA</sequence>
<evidence type="ECO:0000256" key="6">
    <source>
        <dbReference type="ARBA" id="ARBA00022989"/>
    </source>
</evidence>
<evidence type="ECO:0000313" key="9">
    <source>
        <dbReference type="EMBL" id="RCK62037.1"/>
    </source>
</evidence>
<feature type="transmembrane region" description="Helical" evidence="8">
    <location>
        <begin position="119"/>
        <end position="138"/>
    </location>
</feature>
<protein>
    <submittedName>
        <fullName evidence="9">Symporter</fullName>
    </submittedName>
</protein>
<dbReference type="PANTHER" id="PTHR43057">
    <property type="entry name" value="ARSENITE EFFLUX TRANSPORTER"/>
    <property type="match status" value="1"/>
</dbReference>
<keyword evidence="10" id="KW-1185">Reference proteome</keyword>
<evidence type="ECO:0000256" key="1">
    <source>
        <dbReference type="ARBA" id="ARBA00004651"/>
    </source>
</evidence>
<proteinExistence type="inferred from homology"/>
<name>A0A367Y8A1_9MICO</name>
<evidence type="ECO:0000256" key="8">
    <source>
        <dbReference type="SAM" id="Phobius"/>
    </source>
</evidence>
<feature type="transmembrane region" description="Helical" evidence="8">
    <location>
        <begin position="279"/>
        <end position="301"/>
    </location>
</feature>
<dbReference type="Proteomes" id="UP000253508">
    <property type="component" value="Unassembled WGS sequence"/>
</dbReference>
<evidence type="ECO:0000313" key="10">
    <source>
        <dbReference type="Proteomes" id="UP000253508"/>
    </source>
</evidence>
<evidence type="ECO:0000256" key="5">
    <source>
        <dbReference type="ARBA" id="ARBA00022692"/>
    </source>
</evidence>
<keyword evidence="6 8" id="KW-1133">Transmembrane helix</keyword>
<dbReference type="AlphaFoldDB" id="A0A367Y8A1"/>
<dbReference type="EMBL" id="QORO01000001">
    <property type="protein sequence ID" value="RCK62037.1"/>
    <property type="molecule type" value="Genomic_DNA"/>
</dbReference>
<comment type="caution">
    <text evidence="9">The sequence shown here is derived from an EMBL/GenBank/DDBJ whole genome shotgun (WGS) entry which is preliminary data.</text>
</comment>
<dbReference type="InterPro" id="IPR004706">
    <property type="entry name" value="Arsenical-R_Acr3"/>
</dbReference>
<comment type="subcellular location">
    <subcellularLocation>
        <location evidence="1">Cell membrane</location>
        <topology evidence="1">Multi-pass membrane protein</topology>
    </subcellularLocation>
</comment>
<accession>A0A367Y8A1</accession>
<dbReference type="Pfam" id="PF01758">
    <property type="entry name" value="SBF"/>
    <property type="match status" value="1"/>
</dbReference>
<dbReference type="GO" id="GO:0015104">
    <property type="term" value="F:antimonite transmembrane transporter activity"/>
    <property type="evidence" value="ECO:0007669"/>
    <property type="project" value="TreeGrafter"/>
</dbReference>
<organism evidence="9 10">
    <name type="scientific">Microbacterium sorbitolivorans</name>
    <dbReference type="NCBI Taxonomy" id="1867410"/>
    <lineage>
        <taxon>Bacteria</taxon>
        <taxon>Bacillati</taxon>
        <taxon>Actinomycetota</taxon>
        <taxon>Actinomycetes</taxon>
        <taxon>Micrococcales</taxon>
        <taxon>Microbacteriaceae</taxon>
        <taxon>Microbacterium</taxon>
    </lineage>
</organism>
<feature type="transmembrane region" description="Helical" evidence="8">
    <location>
        <begin position="63"/>
        <end position="83"/>
    </location>
</feature>
<dbReference type="OrthoDB" id="3254016at2"/>
<feature type="transmembrane region" description="Helical" evidence="8">
    <location>
        <begin position="188"/>
        <end position="206"/>
    </location>
</feature>
<feature type="transmembrane region" description="Helical" evidence="8">
    <location>
        <begin position="89"/>
        <end position="107"/>
    </location>
</feature>
<keyword evidence="7 8" id="KW-0472">Membrane</keyword>
<dbReference type="GO" id="GO:0015105">
    <property type="term" value="F:arsenite transmembrane transporter activity"/>
    <property type="evidence" value="ECO:0007669"/>
    <property type="project" value="TreeGrafter"/>
</dbReference>
<evidence type="ECO:0000256" key="2">
    <source>
        <dbReference type="ARBA" id="ARBA00010110"/>
    </source>
</evidence>
<dbReference type="GO" id="GO:0015297">
    <property type="term" value="F:antiporter activity"/>
    <property type="evidence" value="ECO:0007669"/>
    <property type="project" value="InterPro"/>
</dbReference>
<feature type="transmembrane region" description="Helical" evidence="8">
    <location>
        <begin position="252"/>
        <end position="273"/>
    </location>
</feature>
<feature type="transmembrane region" description="Helical" evidence="8">
    <location>
        <begin position="35"/>
        <end position="51"/>
    </location>
</feature>
<dbReference type="GO" id="GO:0005886">
    <property type="term" value="C:plasma membrane"/>
    <property type="evidence" value="ECO:0007669"/>
    <property type="project" value="UniProtKB-SubCell"/>
</dbReference>
<comment type="similarity">
    <text evidence="2">Belongs to the arsenical resistance-3 (ACR3) (TC 2.A.59) family.</text>
</comment>
<keyword evidence="3" id="KW-0813">Transport</keyword>
<feature type="transmembrane region" description="Helical" evidence="8">
    <location>
        <begin position="218"/>
        <end position="240"/>
    </location>
</feature>
<gene>
    <name evidence="9" type="ORF">DTO57_05405</name>
</gene>